<accession>A0A7X0FTB8</accession>
<feature type="compositionally biased region" description="Basic and acidic residues" evidence="1">
    <location>
        <begin position="40"/>
        <end position="49"/>
    </location>
</feature>
<evidence type="ECO:0000313" key="3">
    <source>
        <dbReference type="Proteomes" id="UP000546324"/>
    </source>
</evidence>
<feature type="compositionally biased region" description="Polar residues" evidence="1">
    <location>
        <begin position="22"/>
        <end position="39"/>
    </location>
</feature>
<dbReference type="Proteomes" id="UP000546324">
    <property type="component" value="Unassembled WGS sequence"/>
</dbReference>
<feature type="region of interest" description="Disordered" evidence="1">
    <location>
        <begin position="1"/>
        <end position="49"/>
    </location>
</feature>
<name>A0A7X0FTB8_9ACTN</name>
<protein>
    <submittedName>
        <fullName evidence="2">Uncharacterized protein</fullName>
    </submittedName>
</protein>
<sequence length="49" mass="5218">MTDTNNDNETCPPDLPEDGGVSESSPTVHVQVPQGNTLRTDTEGARPTH</sequence>
<dbReference type="EMBL" id="JACHMQ010000001">
    <property type="protein sequence ID" value="MBB6393312.1"/>
    <property type="molecule type" value="Genomic_DNA"/>
</dbReference>
<evidence type="ECO:0000313" key="2">
    <source>
        <dbReference type="EMBL" id="MBB6393312.1"/>
    </source>
</evidence>
<evidence type="ECO:0000256" key="1">
    <source>
        <dbReference type="SAM" id="MobiDB-lite"/>
    </source>
</evidence>
<dbReference type="RefSeq" id="WP_185023148.1">
    <property type="nucleotide sequence ID" value="NZ_JACHMQ010000001.1"/>
</dbReference>
<dbReference type="AlphaFoldDB" id="A0A7X0FTB8"/>
<proteinExistence type="predicted"/>
<organism evidence="2 3">
    <name type="scientific">Actinomadura coerulea</name>
    <dbReference type="NCBI Taxonomy" id="46159"/>
    <lineage>
        <taxon>Bacteria</taxon>
        <taxon>Bacillati</taxon>
        <taxon>Actinomycetota</taxon>
        <taxon>Actinomycetes</taxon>
        <taxon>Streptosporangiales</taxon>
        <taxon>Thermomonosporaceae</taxon>
        <taxon>Actinomadura</taxon>
    </lineage>
</organism>
<keyword evidence="3" id="KW-1185">Reference proteome</keyword>
<reference evidence="2 3" key="1">
    <citation type="submission" date="2020-08" db="EMBL/GenBank/DDBJ databases">
        <title>Sequencing the genomes of 1000 actinobacteria strains.</title>
        <authorList>
            <person name="Klenk H.-P."/>
        </authorList>
    </citation>
    <scope>NUCLEOTIDE SEQUENCE [LARGE SCALE GENOMIC DNA]</scope>
    <source>
        <strain evidence="2 3">DSM 43675</strain>
    </source>
</reference>
<gene>
    <name evidence="2" type="ORF">BKA00_000226</name>
</gene>
<comment type="caution">
    <text evidence="2">The sequence shown here is derived from an EMBL/GenBank/DDBJ whole genome shotgun (WGS) entry which is preliminary data.</text>
</comment>